<proteinExistence type="inferred from homology"/>
<evidence type="ECO:0000256" key="4">
    <source>
        <dbReference type="ARBA" id="ARBA00022741"/>
    </source>
</evidence>
<feature type="binding site" evidence="7">
    <location>
        <position position="191"/>
    </location>
    <ligand>
        <name>L-glutamine</name>
        <dbReference type="ChEBI" id="CHEBI:58359"/>
    </ligand>
</feature>
<dbReference type="PANTHER" id="PTHR23090:SF9">
    <property type="entry name" value="GLUTAMINE-DEPENDENT NAD(+) SYNTHETASE"/>
    <property type="match status" value="1"/>
</dbReference>
<dbReference type="GO" id="GO:0009435">
    <property type="term" value="P:NAD+ biosynthetic process"/>
    <property type="evidence" value="ECO:0007669"/>
    <property type="project" value="UniProtKB-UniRule"/>
</dbReference>
<comment type="caution">
    <text evidence="11">The sequence shown here is derived from an EMBL/GenBank/DDBJ whole genome shotgun (WGS) entry which is preliminary data.</text>
</comment>
<feature type="binding site" evidence="7">
    <location>
        <position position="185"/>
    </location>
    <ligand>
        <name>L-glutamine</name>
        <dbReference type="ChEBI" id="CHEBI:58359"/>
    </ligand>
</feature>
<keyword evidence="3 7" id="KW-0436">Ligase</keyword>
<feature type="binding site" evidence="7">
    <location>
        <position position="404"/>
    </location>
    <ligand>
        <name>ATP</name>
        <dbReference type="ChEBI" id="CHEBI:30616"/>
    </ligand>
</feature>
<gene>
    <name evidence="7" type="primary">nadE</name>
    <name evidence="11" type="ORF">AU255_19195</name>
</gene>
<feature type="active site" description="For glutaminase activity" evidence="7">
    <location>
        <position position="115"/>
    </location>
</feature>
<dbReference type="RefSeq" id="WP_080524534.1">
    <property type="nucleotide sequence ID" value="NZ_LPUF01000006.1"/>
</dbReference>
<protein>
    <recommendedName>
        <fullName evidence="7 8">Glutamine-dependent NAD(+) synthetase</fullName>
        <ecNumber evidence="7 8">6.3.5.1</ecNumber>
    </recommendedName>
    <alternativeName>
        <fullName evidence="7 8">NAD(+) synthase [glutamine-hydrolyzing]</fullName>
    </alternativeName>
</protein>
<feature type="active site" description="Nucleophile; for glutaminase activity" evidence="7">
    <location>
        <position position="152"/>
    </location>
</feature>
<comment type="function">
    <text evidence="7">Catalyzes the ATP-dependent amidation of deamido-NAD to form NAD. Uses L-glutamine as a nitrogen source.</text>
</comment>
<dbReference type="InterPro" id="IPR036526">
    <property type="entry name" value="C-N_Hydrolase_sf"/>
</dbReference>
<evidence type="ECO:0000256" key="7">
    <source>
        <dbReference type="HAMAP-Rule" id="MF_02090"/>
    </source>
</evidence>
<feature type="binding site" evidence="7">
    <location>
        <position position="409"/>
    </location>
    <ligand>
        <name>deamido-NAD(+)</name>
        <dbReference type="ChEBI" id="CHEBI:58437"/>
        <note>ligand shared between two neighboring subunits</note>
    </ligand>
</feature>
<keyword evidence="12" id="KW-1185">Reference proteome</keyword>
<evidence type="ECO:0000256" key="8">
    <source>
        <dbReference type="PIRNR" id="PIRNR006630"/>
    </source>
</evidence>
<feature type="binding site" evidence="7">
    <location>
        <position position="121"/>
    </location>
    <ligand>
        <name>L-glutamine</name>
        <dbReference type="ChEBI" id="CHEBI:58359"/>
    </ligand>
</feature>
<dbReference type="InterPro" id="IPR003010">
    <property type="entry name" value="C-N_Hydrolase"/>
</dbReference>
<evidence type="ECO:0000256" key="2">
    <source>
        <dbReference type="ARBA" id="ARBA00007145"/>
    </source>
</evidence>
<dbReference type="GO" id="GO:0005524">
    <property type="term" value="F:ATP binding"/>
    <property type="evidence" value="ECO:0007669"/>
    <property type="project" value="UniProtKB-UniRule"/>
</dbReference>
<dbReference type="Pfam" id="PF02540">
    <property type="entry name" value="NAD_synthase"/>
    <property type="match status" value="1"/>
</dbReference>
<dbReference type="GO" id="GO:0005737">
    <property type="term" value="C:cytoplasm"/>
    <property type="evidence" value="ECO:0007669"/>
    <property type="project" value="InterPro"/>
</dbReference>
<dbReference type="CDD" id="cd07570">
    <property type="entry name" value="GAT_Gln-NAD-synth"/>
    <property type="match status" value="1"/>
</dbReference>
<keyword evidence="4 7" id="KW-0547">Nucleotide-binding</keyword>
<reference evidence="11 12" key="1">
    <citation type="submission" date="2015-12" db="EMBL/GenBank/DDBJ databases">
        <authorList>
            <person name="Shamseldin A."/>
            <person name="Moawad H."/>
            <person name="Abd El-Rahim W.M."/>
            <person name="Sadowsky M.J."/>
        </authorList>
    </citation>
    <scope>NUCLEOTIDE SEQUENCE [LARGE SCALE GENOMIC DNA]</scope>
    <source>
        <strain evidence="11 12">WF1</strain>
    </source>
</reference>
<dbReference type="EMBL" id="LPUF01000006">
    <property type="protein sequence ID" value="OQK15107.1"/>
    <property type="molecule type" value="Genomic_DNA"/>
</dbReference>
<keyword evidence="5 7" id="KW-0067">ATP-binding</keyword>
<dbReference type="NCBIfam" id="TIGR00552">
    <property type="entry name" value="nadE"/>
    <property type="match status" value="1"/>
</dbReference>
<accession>A0A1V8M0L9</accession>
<evidence type="ECO:0000259" key="10">
    <source>
        <dbReference type="PROSITE" id="PS50263"/>
    </source>
</evidence>
<dbReference type="PROSITE" id="PS50263">
    <property type="entry name" value="CN_HYDROLASE"/>
    <property type="match status" value="1"/>
</dbReference>
<feature type="binding site" evidence="7">
    <location>
        <begin position="297"/>
        <end position="304"/>
    </location>
    <ligand>
        <name>ATP</name>
        <dbReference type="ChEBI" id="CHEBI:30616"/>
    </ligand>
</feature>
<comment type="caution">
    <text evidence="7">Lacks conserved residue(s) required for the propagation of feature annotation.</text>
</comment>
<dbReference type="GO" id="GO:0003952">
    <property type="term" value="F:NAD+ synthase (glutamine-hydrolyzing) activity"/>
    <property type="evidence" value="ECO:0007669"/>
    <property type="project" value="UniProtKB-UniRule"/>
</dbReference>
<evidence type="ECO:0000313" key="12">
    <source>
        <dbReference type="Proteomes" id="UP000191980"/>
    </source>
</evidence>
<evidence type="ECO:0000256" key="1">
    <source>
        <dbReference type="ARBA" id="ARBA00005188"/>
    </source>
</evidence>
<evidence type="ECO:0000256" key="5">
    <source>
        <dbReference type="ARBA" id="ARBA00022840"/>
    </source>
</evidence>
<dbReference type="NCBIfam" id="NF010588">
    <property type="entry name" value="PRK13981.1"/>
    <property type="match status" value="1"/>
</dbReference>
<evidence type="ECO:0000256" key="6">
    <source>
        <dbReference type="ARBA" id="ARBA00023027"/>
    </source>
</evidence>
<dbReference type="SUPFAM" id="SSF52402">
    <property type="entry name" value="Adenine nucleotide alpha hydrolases-like"/>
    <property type="match status" value="1"/>
</dbReference>
<dbReference type="GO" id="GO:0004359">
    <property type="term" value="F:glutaminase activity"/>
    <property type="evidence" value="ECO:0007669"/>
    <property type="project" value="InterPro"/>
</dbReference>
<dbReference type="SUPFAM" id="SSF56317">
    <property type="entry name" value="Carbon-nitrogen hydrolase"/>
    <property type="match status" value="1"/>
</dbReference>
<feature type="binding site" evidence="7">
    <location>
        <position position="380"/>
    </location>
    <ligand>
        <name>deamido-NAD(+)</name>
        <dbReference type="ChEBI" id="CHEBI:58437"/>
        <note>ligand shared between two neighboring subunits</note>
    </ligand>
</feature>
<feature type="binding site" evidence="7">
    <location>
        <position position="530"/>
    </location>
    <ligand>
        <name>deamido-NAD(+)</name>
        <dbReference type="ChEBI" id="CHEBI:58437"/>
        <note>ligand shared between two neighboring subunits</note>
    </ligand>
</feature>
<dbReference type="Proteomes" id="UP000191980">
    <property type="component" value="Unassembled WGS sequence"/>
</dbReference>
<evidence type="ECO:0000256" key="3">
    <source>
        <dbReference type="ARBA" id="ARBA00022598"/>
    </source>
</evidence>
<dbReference type="AlphaFoldDB" id="A0A1V8M0L9"/>
<dbReference type="CDD" id="cd00553">
    <property type="entry name" value="NAD_synthase"/>
    <property type="match status" value="1"/>
</dbReference>
<dbReference type="EC" id="6.3.5.1" evidence="7 8"/>
<dbReference type="STRING" id="1420851.AU255_19195"/>
<dbReference type="InterPro" id="IPR022310">
    <property type="entry name" value="NAD/GMP_synthase"/>
</dbReference>
<comment type="pathway">
    <text evidence="1 7 8">Cofactor biosynthesis; NAD(+) biosynthesis; NAD(+) from deamido-NAD(+) (L-Gln route): step 1/1.</text>
</comment>
<dbReference type="UniPathway" id="UPA00253">
    <property type="reaction ID" value="UER00334"/>
</dbReference>
<evidence type="ECO:0000256" key="9">
    <source>
        <dbReference type="RuleBase" id="RU003811"/>
    </source>
</evidence>
<dbReference type="InterPro" id="IPR014445">
    <property type="entry name" value="Gln-dep_NAD_synthase"/>
</dbReference>
<dbReference type="GO" id="GO:0008795">
    <property type="term" value="F:NAD+ synthase activity"/>
    <property type="evidence" value="ECO:0007669"/>
    <property type="project" value="UniProtKB-UniRule"/>
</dbReference>
<dbReference type="OrthoDB" id="9760188at2"/>
<evidence type="ECO:0000313" key="11">
    <source>
        <dbReference type="EMBL" id="OQK15107.1"/>
    </source>
</evidence>
<dbReference type="PANTHER" id="PTHR23090">
    <property type="entry name" value="NH 3 /GLUTAMINE-DEPENDENT NAD + SYNTHETASE"/>
    <property type="match status" value="1"/>
</dbReference>
<dbReference type="Gene3D" id="3.60.110.10">
    <property type="entry name" value="Carbon-nitrogen hydrolase"/>
    <property type="match status" value="1"/>
</dbReference>
<dbReference type="HAMAP" id="MF_02090">
    <property type="entry name" value="NadE_glutamine_dep"/>
    <property type="match status" value="1"/>
</dbReference>
<name>A0A1V8M0L9_9GAMM</name>
<comment type="similarity">
    <text evidence="2 7 8">In the C-terminal section; belongs to the NAD synthetase family.</text>
</comment>
<dbReference type="PIRSF" id="PIRSF006630">
    <property type="entry name" value="NADS_GAT"/>
    <property type="match status" value="1"/>
</dbReference>
<dbReference type="Gene3D" id="3.40.50.620">
    <property type="entry name" value="HUPs"/>
    <property type="match status" value="1"/>
</dbReference>
<comment type="similarity">
    <text evidence="9">Belongs to the NAD synthetase family.</text>
</comment>
<dbReference type="Pfam" id="PF00795">
    <property type="entry name" value="CN_hydrolase"/>
    <property type="match status" value="1"/>
</dbReference>
<dbReference type="InterPro" id="IPR014729">
    <property type="entry name" value="Rossmann-like_a/b/a_fold"/>
</dbReference>
<organism evidence="11 12">
    <name type="scientific">Methyloprofundus sedimenti</name>
    <dbReference type="NCBI Taxonomy" id="1420851"/>
    <lineage>
        <taxon>Bacteria</taxon>
        <taxon>Pseudomonadati</taxon>
        <taxon>Pseudomonadota</taxon>
        <taxon>Gammaproteobacteria</taxon>
        <taxon>Methylococcales</taxon>
        <taxon>Methylococcaceae</taxon>
        <taxon>Methyloprofundus</taxon>
    </lineage>
</organism>
<sequence>MLKIAIKQMNSTVADFTGNTNMMIDAMQAAARKSTDLLVFPELSLCGYYPYDLIYEPFFIHQSDQALSHLLEASNQFPELTSIIGTVRRNKGSGNPFYNALVVISNGKVIAEYYKQLLPTYNVFDERRHFEPGPAVPCLITVNNIKIGLLICEDSWNDSERKYTVNPFRALVVQKPELLIIINASPSNIGKREQRHNILSNVARHYQLPLLSVNSVGGQDSLVFDGASFAINDKGVVIYEAAQFTATQEYICFDAQGFKNYSSSPCTSSNNELAFKQIILGLRDYSRRCGFNKVVIGLSGGIDSALTLTLAVDALSADNVIGITMPSVFSSKGSVSDSKKLCENLGVKLINHPIKQLVEQYSIDFSKAFNKTLQGLTLENLQARIRGTILMEYSNEFDALLLSTGNKSEISIGYCTLYGDTNGGLNLLGDLYKTEVYSLSEYINNRAGYDVIPMNIINKEPSAELAVNQKDTDTLPPYEVLDEILKYLIEGKQLSEIEYAHVKNYITQLDETDPALVNKVRKMIAHNEYKRFQAPPIIRLRARAFGNGRQMPITAKY</sequence>
<comment type="catalytic activity">
    <reaction evidence="7 8">
        <text>deamido-NAD(+) + L-glutamine + ATP + H2O = L-glutamate + AMP + diphosphate + NAD(+) + H(+)</text>
        <dbReference type="Rhea" id="RHEA:24384"/>
        <dbReference type="ChEBI" id="CHEBI:15377"/>
        <dbReference type="ChEBI" id="CHEBI:15378"/>
        <dbReference type="ChEBI" id="CHEBI:29985"/>
        <dbReference type="ChEBI" id="CHEBI:30616"/>
        <dbReference type="ChEBI" id="CHEBI:33019"/>
        <dbReference type="ChEBI" id="CHEBI:57540"/>
        <dbReference type="ChEBI" id="CHEBI:58359"/>
        <dbReference type="ChEBI" id="CHEBI:58437"/>
        <dbReference type="ChEBI" id="CHEBI:456215"/>
        <dbReference type="EC" id="6.3.5.1"/>
    </reaction>
</comment>
<dbReference type="InterPro" id="IPR003694">
    <property type="entry name" value="NAD_synthase"/>
</dbReference>
<keyword evidence="6 7" id="KW-0520">NAD</keyword>
<feature type="domain" description="CN hydrolase" evidence="10">
    <location>
        <begin position="2"/>
        <end position="257"/>
    </location>
</feature>
<feature type="active site" description="Proton acceptor; for glutaminase activity" evidence="7">
    <location>
        <position position="42"/>
    </location>
</feature>
<dbReference type="FunFam" id="3.40.50.620:FF:000106">
    <property type="entry name" value="Glutamine-dependent NAD(+) synthetase"/>
    <property type="match status" value="1"/>
</dbReference>